<organism evidence="4 5">
    <name type="scientific">Mollisia scopiformis</name>
    <name type="common">Conifer needle endophyte fungus</name>
    <name type="synonym">Phialocephala scopiformis</name>
    <dbReference type="NCBI Taxonomy" id="149040"/>
    <lineage>
        <taxon>Eukaryota</taxon>
        <taxon>Fungi</taxon>
        <taxon>Dikarya</taxon>
        <taxon>Ascomycota</taxon>
        <taxon>Pezizomycotina</taxon>
        <taxon>Leotiomycetes</taxon>
        <taxon>Helotiales</taxon>
        <taxon>Mollisiaceae</taxon>
        <taxon>Mollisia</taxon>
    </lineage>
</organism>
<comment type="similarity">
    <text evidence="1">Belongs to the peptidase S33 family.</text>
</comment>
<proteinExistence type="inferred from homology"/>
<accession>A0A194X096</accession>
<dbReference type="InterPro" id="IPR002410">
    <property type="entry name" value="Peptidase_S33"/>
</dbReference>
<dbReference type="PANTHER" id="PTHR43798:SF31">
    <property type="entry name" value="AB HYDROLASE SUPERFAMILY PROTEIN YCLE"/>
    <property type="match status" value="1"/>
</dbReference>
<dbReference type="PRINTS" id="PR00793">
    <property type="entry name" value="PROAMNOPTASE"/>
</dbReference>
<evidence type="ECO:0000259" key="3">
    <source>
        <dbReference type="Pfam" id="PF00561"/>
    </source>
</evidence>
<gene>
    <name evidence="4" type="ORF">LY89DRAFT_785097</name>
</gene>
<dbReference type="Gene3D" id="3.40.50.1820">
    <property type="entry name" value="alpha/beta hydrolase"/>
    <property type="match status" value="1"/>
</dbReference>
<sequence>MAGIQTSTVQMDDGVHLHVKLMGNDEKRPKPLLIAVHAAPGLVTLAEPEAAFAFLSDNFRVLVFDGRGSGESDITGSYTHDRWIRDIDNLRRWAGAEKFVLAGHSYGGTICLDYAVRHGDRLSGLILRNTWTHGIQLMMTALAAVLTDPRLKVDVARQLRVWTGALRDDRDYEEAMPEILPIYSPPGDSSSQMLQFAAYHSATQNFAFNHNMPRFDVRHQLKDIKVPTLVIVGRHDLITPVVFSEEIARSIPDSSLAIFEHSGHNPAGDESQKFQKTVLEFLTTSVL</sequence>
<keyword evidence="2" id="KW-0378">Hydrolase</keyword>
<evidence type="ECO:0000256" key="1">
    <source>
        <dbReference type="ARBA" id="ARBA00010088"/>
    </source>
</evidence>
<dbReference type="AlphaFoldDB" id="A0A194X096"/>
<dbReference type="OrthoDB" id="408373at2759"/>
<evidence type="ECO:0000313" key="4">
    <source>
        <dbReference type="EMBL" id="KUJ13379.1"/>
    </source>
</evidence>
<feature type="domain" description="AB hydrolase-1" evidence="3">
    <location>
        <begin position="31"/>
        <end position="266"/>
    </location>
</feature>
<protein>
    <submittedName>
        <fullName evidence="4">Proline iminopeptidase</fullName>
    </submittedName>
</protein>
<dbReference type="GO" id="GO:0006508">
    <property type="term" value="P:proteolysis"/>
    <property type="evidence" value="ECO:0007669"/>
    <property type="project" value="InterPro"/>
</dbReference>
<dbReference type="GeneID" id="28832580"/>
<dbReference type="InterPro" id="IPR000073">
    <property type="entry name" value="AB_hydrolase_1"/>
</dbReference>
<dbReference type="Proteomes" id="UP000070700">
    <property type="component" value="Unassembled WGS sequence"/>
</dbReference>
<reference evidence="4 5" key="1">
    <citation type="submission" date="2015-10" db="EMBL/GenBank/DDBJ databases">
        <title>Full genome of DAOMC 229536 Phialocephala scopiformis, a fungal endophyte of spruce producing the potent anti-insectan compound rugulosin.</title>
        <authorList>
            <consortium name="DOE Joint Genome Institute"/>
            <person name="Walker A.K."/>
            <person name="Frasz S.L."/>
            <person name="Seifert K.A."/>
            <person name="Miller J.D."/>
            <person name="Mondo S.J."/>
            <person name="Labutti K."/>
            <person name="Lipzen A."/>
            <person name="Dockter R."/>
            <person name="Kennedy M."/>
            <person name="Grigoriev I.V."/>
            <person name="Spatafora J.W."/>
        </authorList>
    </citation>
    <scope>NUCLEOTIDE SEQUENCE [LARGE SCALE GENOMIC DNA]</scope>
    <source>
        <strain evidence="4 5">CBS 120377</strain>
    </source>
</reference>
<dbReference type="InterPro" id="IPR029058">
    <property type="entry name" value="AB_hydrolase_fold"/>
</dbReference>
<dbReference type="KEGG" id="psco:LY89DRAFT_785097"/>
<dbReference type="GO" id="GO:0008233">
    <property type="term" value="F:peptidase activity"/>
    <property type="evidence" value="ECO:0007669"/>
    <property type="project" value="InterPro"/>
</dbReference>
<keyword evidence="5" id="KW-1185">Reference proteome</keyword>
<dbReference type="EMBL" id="KQ947422">
    <property type="protein sequence ID" value="KUJ13379.1"/>
    <property type="molecule type" value="Genomic_DNA"/>
</dbReference>
<dbReference type="InterPro" id="IPR050266">
    <property type="entry name" value="AB_hydrolase_sf"/>
</dbReference>
<dbReference type="GO" id="GO:0016020">
    <property type="term" value="C:membrane"/>
    <property type="evidence" value="ECO:0007669"/>
    <property type="project" value="TreeGrafter"/>
</dbReference>
<dbReference type="InParanoid" id="A0A194X096"/>
<evidence type="ECO:0000256" key="2">
    <source>
        <dbReference type="ARBA" id="ARBA00022801"/>
    </source>
</evidence>
<dbReference type="RefSeq" id="XP_018067734.1">
    <property type="nucleotide sequence ID" value="XM_018222854.1"/>
</dbReference>
<dbReference type="SUPFAM" id="SSF53474">
    <property type="entry name" value="alpha/beta-Hydrolases"/>
    <property type="match status" value="1"/>
</dbReference>
<name>A0A194X096_MOLSC</name>
<dbReference type="PANTHER" id="PTHR43798">
    <property type="entry name" value="MONOACYLGLYCEROL LIPASE"/>
    <property type="match status" value="1"/>
</dbReference>
<dbReference type="PRINTS" id="PR00111">
    <property type="entry name" value="ABHYDROLASE"/>
</dbReference>
<dbReference type="Pfam" id="PF00561">
    <property type="entry name" value="Abhydrolase_1"/>
    <property type="match status" value="1"/>
</dbReference>
<evidence type="ECO:0000313" key="5">
    <source>
        <dbReference type="Proteomes" id="UP000070700"/>
    </source>
</evidence>